<dbReference type="AlphaFoldDB" id="A0A0D0DPC5"/>
<proteinExistence type="predicted"/>
<sequence>MAVAFRLARLPDYPLNFLRHLIYAALTSWAVRSVSAASLVSVQDLHRLQDPNVILSDNNGTITVYSPITGQEIPQGIASDGSGGGFSTTAIVWIVFSFTVGGPLLLVGFRGWRLTLGAAIGTAAALASWAVFVNTLDNVGISDIALTTVVLALFGLGFLLGILELSRVAGILVLGILGGLAIGVRIVLLRSGLLVPDSTAYFVNWLIIGFCGLSGGILVVWKQRIGLLNGCASTGSFLCALGFDLVINQQSGMSRGLRFLFDRNRYHVVDTVINGYSPPMTTVIILVVSLAITPPFAYAQWKVFKRPFSGIQTEDFGSVYDPKEELPHDDESSSPESSIMPCTPATEKLPERPFDEIKKEGSSRSDCHQLV</sequence>
<organism evidence="8 9">
    <name type="scientific">Paxillus rubicundulus Ve08.2h10</name>
    <dbReference type="NCBI Taxonomy" id="930991"/>
    <lineage>
        <taxon>Eukaryota</taxon>
        <taxon>Fungi</taxon>
        <taxon>Dikarya</taxon>
        <taxon>Basidiomycota</taxon>
        <taxon>Agaricomycotina</taxon>
        <taxon>Agaricomycetes</taxon>
        <taxon>Agaricomycetidae</taxon>
        <taxon>Boletales</taxon>
        <taxon>Paxilineae</taxon>
        <taxon>Paxillaceae</taxon>
        <taxon>Paxillus</taxon>
    </lineage>
</organism>
<feature type="region of interest" description="Disordered" evidence="5">
    <location>
        <begin position="319"/>
        <end position="371"/>
    </location>
</feature>
<dbReference type="Proteomes" id="UP000054538">
    <property type="component" value="Unassembled WGS sequence"/>
</dbReference>
<evidence type="ECO:0000313" key="8">
    <source>
        <dbReference type="EMBL" id="KIL00893.1"/>
    </source>
</evidence>
<feature type="transmembrane region" description="Helical" evidence="6">
    <location>
        <begin position="227"/>
        <end position="247"/>
    </location>
</feature>
<evidence type="ECO:0000259" key="7">
    <source>
        <dbReference type="Pfam" id="PF13886"/>
    </source>
</evidence>
<feature type="transmembrane region" description="Helical" evidence="6">
    <location>
        <begin position="90"/>
        <end position="107"/>
    </location>
</feature>
<accession>A0A0D0DPC5</accession>
<reference evidence="9" key="2">
    <citation type="submission" date="2015-01" db="EMBL/GenBank/DDBJ databases">
        <title>Evolutionary Origins and Diversification of the Mycorrhizal Mutualists.</title>
        <authorList>
            <consortium name="DOE Joint Genome Institute"/>
            <consortium name="Mycorrhizal Genomics Consortium"/>
            <person name="Kohler A."/>
            <person name="Kuo A."/>
            <person name="Nagy L.G."/>
            <person name="Floudas D."/>
            <person name="Copeland A."/>
            <person name="Barry K.W."/>
            <person name="Cichocki N."/>
            <person name="Veneault-Fourrey C."/>
            <person name="LaButti K."/>
            <person name="Lindquist E.A."/>
            <person name="Lipzen A."/>
            <person name="Lundell T."/>
            <person name="Morin E."/>
            <person name="Murat C."/>
            <person name="Riley R."/>
            <person name="Ohm R."/>
            <person name="Sun H."/>
            <person name="Tunlid A."/>
            <person name="Henrissat B."/>
            <person name="Grigoriev I.V."/>
            <person name="Hibbett D.S."/>
            <person name="Martin F."/>
        </authorList>
    </citation>
    <scope>NUCLEOTIDE SEQUENCE [LARGE SCALE GENOMIC DNA]</scope>
    <source>
        <strain evidence="9">Ve08.2h10</strain>
    </source>
</reference>
<dbReference type="OrthoDB" id="3359595at2759"/>
<keyword evidence="9" id="KW-1185">Reference proteome</keyword>
<dbReference type="GO" id="GO:0016020">
    <property type="term" value="C:membrane"/>
    <property type="evidence" value="ECO:0007669"/>
    <property type="project" value="UniProtKB-SubCell"/>
</dbReference>
<evidence type="ECO:0000256" key="2">
    <source>
        <dbReference type="ARBA" id="ARBA00022692"/>
    </source>
</evidence>
<keyword evidence="4 6" id="KW-0472">Membrane</keyword>
<evidence type="ECO:0000313" key="9">
    <source>
        <dbReference type="Proteomes" id="UP000054538"/>
    </source>
</evidence>
<feature type="transmembrane region" description="Helical" evidence="6">
    <location>
        <begin position="114"/>
        <end position="132"/>
    </location>
</feature>
<feature type="transmembrane region" description="Helical" evidence="6">
    <location>
        <begin position="170"/>
        <end position="188"/>
    </location>
</feature>
<comment type="subcellular location">
    <subcellularLocation>
        <location evidence="1">Membrane</location>
        <topology evidence="1">Multi-pass membrane protein</topology>
    </subcellularLocation>
</comment>
<dbReference type="HOGENOM" id="CLU_060789_1_0_1"/>
<feature type="compositionally biased region" description="Basic and acidic residues" evidence="5">
    <location>
        <begin position="348"/>
        <end position="371"/>
    </location>
</feature>
<dbReference type="InParanoid" id="A0A0D0DPC5"/>
<evidence type="ECO:0000256" key="6">
    <source>
        <dbReference type="SAM" id="Phobius"/>
    </source>
</evidence>
<evidence type="ECO:0000256" key="3">
    <source>
        <dbReference type="ARBA" id="ARBA00022989"/>
    </source>
</evidence>
<feature type="transmembrane region" description="Helical" evidence="6">
    <location>
        <begin position="280"/>
        <end position="299"/>
    </location>
</feature>
<dbReference type="Pfam" id="PF13886">
    <property type="entry name" value="TM7S3_TM198"/>
    <property type="match status" value="1"/>
</dbReference>
<keyword evidence="2 6" id="KW-0812">Transmembrane</keyword>
<evidence type="ECO:0000256" key="1">
    <source>
        <dbReference type="ARBA" id="ARBA00004141"/>
    </source>
</evidence>
<keyword evidence="3 6" id="KW-1133">Transmembrane helix</keyword>
<name>A0A0D0DPC5_9AGAM</name>
<feature type="transmembrane region" description="Helical" evidence="6">
    <location>
        <begin position="200"/>
        <end position="220"/>
    </location>
</feature>
<protein>
    <recommendedName>
        <fullName evidence="7">TM7S3/TM198-like domain-containing protein</fullName>
    </recommendedName>
</protein>
<feature type="transmembrane region" description="Helical" evidence="6">
    <location>
        <begin position="21"/>
        <end position="42"/>
    </location>
</feature>
<evidence type="ECO:0000256" key="5">
    <source>
        <dbReference type="SAM" id="MobiDB-lite"/>
    </source>
</evidence>
<reference evidence="8 9" key="1">
    <citation type="submission" date="2014-04" db="EMBL/GenBank/DDBJ databases">
        <authorList>
            <consortium name="DOE Joint Genome Institute"/>
            <person name="Kuo A."/>
            <person name="Kohler A."/>
            <person name="Jargeat P."/>
            <person name="Nagy L.G."/>
            <person name="Floudas D."/>
            <person name="Copeland A."/>
            <person name="Barry K.W."/>
            <person name="Cichocki N."/>
            <person name="Veneault-Fourrey C."/>
            <person name="LaButti K."/>
            <person name="Lindquist E.A."/>
            <person name="Lipzen A."/>
            <person name="Lundell T."/>
            <person name="Morin E."/>
            <person name="Murat C."/>
            <person name="Sun H."/>
            <person name="Tunlid A."/>
            <person name="Henrissat B."/>
            <person name="Grigoriev I.V."/>
            <person name="Hibbett D.S."/>
            <person name="Martin F."/>
            <person name="Nordberg H.P."/>
            <person name="Cantor M.N."/>
            <person name="Hua S.X."/>
        </authorList>
    </citation>
    <scope>NUCLEOTIDE SEQUENCE [LARGE SCALE GENOMIC DNA]</scope>
    <source>
        <strain evidence="8 9">Ve08.2h10</strain>
    </source>
</reference>
<dbReference type="InterPro" id="IPR025256">
    <property type="entry name" value="TM7S3/TM198-like_dom"/>
</dbReference>
<evidence type="ECO:0000256" key="4">
    <source>
        <dbReference type="ARBA" id="ARBA00023136"/>
    </source>
</evidence>
<gene>
    <name evidence="8" type="ORF">PAXRUDRAFT_821234</name>
</gene>
<feature type="compositionally biased region" description="Basic and acidic residues" evidence="5">
    <location>
        <begin position="321"/>
        <end position="331"/>
    </location>
</feature>
<feature type="domain" description="TM7S3/TM198-like" evidence="7">
    <location>
        <begin position="97"/>
        <end position="300"/>
    </location>
</feature>
<dbReference type="EMBL" id="KN824825">
    <property type="protein sequence ID" value="KIL00893.1"/>
    <property type="molecule type" value="Genomic_DNA"/>
</dbReference>
<feature type="transmembrane region" description="Helical" evidence="6">
    <location>
        <begin position="144"/>
        <end position="163"/>
    </location>
</feature>